<proteinExistence type="predicted"/>
<keyword evidence="1" id="KW-0103">Bromodomain</keyword>
<evidence type="ECO:0000259" key="3">
    <source>
        <dbReference type="Pfam" id="PF00439"/>
    </source>
</evidence>
<gene>
    <name evidence="5" type="ORF">CINCED_3A016315</name>
</gene>
<dbReference type="Pfam" id="PF00439">
    <property type="entry name" value="Bromodomain"/>
    <property type="match status" value="1"/>
</dbReference>
<evidence type="ECO:0000313" key="6">
    <source>
        <dbReference type="Proteomes" id="UP000325440"/>
    </source>
</evidence>
<dbReference type="PANTHER" id="PTHR31095:SF3">
    <property type="entry name" value="RIKEN CDNA 9930021J03 GENE"/>
    <property type="match status" value="1"/>
</dbReference>
<dbReference type="InterPro" id="IPR056522">
    <property type="entry name" value="KIAA2026_hel"/>
</dbReference>
<dbReference type="EMBL" id="CABPRJ010000503">
    <property type="protein sequence ID" value="VVC30034.1"/>
    <property type="molecule type" value="Genomic_DNA"/>
</dbReference>
<keyword evidence="6" id="KW-1185">Reference proteome</keyword>
<feature type="region of interest" description="Disordered" evidence="2">
    <location>
        <begin position="858"/>
        <end position="877"/>
    </location>
</feature>
<dbReference type="OrthoDB" id="6608380at2759"/>
<evidence type="ECO:0000259" key="4">
    <source>
        <dbReference type="Pfam" id="PF23450"/>
    </source>
</evidence>
<organism evidence="5 6">
    <name type="scientific">Cinara cedri</name>
    <dbReference type="NCBI Taxonomy" id="506608"/>
    <lineage>
        <taxon>Eukaryota</taxon>
        <taxon>Metazoa</taxon>
        <taxon>Ecdysozoa</taxon>
        <taxon>Arthropoda</taxon>
        <taxon>Hexapoda</taxon>
        <taxon>Insecta</taxon>
        <taxon>Pterygota</taxon>
        <taxon>Neoptera</taxon>
        <taxon>Paraneoptera</taxon>
        <taxon>Hemiptera</taxon>
        <taxon>Sternorrhyncha</taxon>
        <taxon>Aphidomorpha</taxon>
        <taxon>Aphidoidea</taxon>
        <taxon>Aphididae</taxon>
        <taxon>Lachninae</taxon>
        <taxon>Cinara</taxon>
    </lineage>
</organism>
<dbReference type="SUPFAM" id="SSF47370">
    <property type="entry name" value="Bromodomain"/>
    <property type="match status" value="1"/>
</dbReference>
<dbReference type="Gene3D" id="1.20.920.10">
    <property type="entry name" value="Bromodomain-like"/>
    <property type="match status" value="1"/>
</dbReference>
<dbReference type="InterPro" id="IPR040214">
    <property type="entry name" value="BRD10"/>
</dbReference>
<evidence type="ECO:0000313" key="5">
    <source>
        <dbReference type="EMBL" id="VVC30034.1"/>
    </source>
</evidence>
<dbReference type="Proteomes" id="UP000325440">
    <property type="component" value="Unassembled WGS sequence"/>
</dbReference>
<dbReference type="Pfam" id="PF23450">
    <property type="entry name" value="KIAA2026_hel"/>
    <property type="match status" value="1"/>
</dbReference>
<protein>
    <submittedName>
        <fullName evidence="5">Bromodomain</fullName>
    </submittedName>
</protein>
<dbReference type="PANTHER" id="PTHR31095">
    <property type="entry name" value="RIKEN CDNA 9930021J03 GENE"/>
    <property type="match status" value="1"/>
</dbReference>
<feature type="domain" description="Bromo" evidence="3">
    <location>
        <begin position="55"/>
        <end position="112"/>
    </location>
</feature>
<evidence type="ECO:0000256" key="1">
    <source>
        <dbReference type="ARBA" id="ARBA00023117"/>
    </source>
</evidence>
<dbReference type="InterPro" id="IPR036427">
    <property type="entry name" value="Bromodomain-like_sf"/>
</dbReference>
<feature type="domain" description="Uncharacterized bromodomain-containing protein 10 helical" evidence="4">
    <location>
        <begin position="228"/>
        <end position="368"/>
    </location>
</feature>
<reference evidence="5 6" key="1">
    <citation type="submission" date="2019-08" db="EMBL/GenBank/DDBJ databases">
        <authorList>
            <person name="Alioto T."/>
            <person name="Alioto T."/>
            <person name="Gomez Garrido J."/>
        </authorList>
    </citation>
    <scope>NUCLEOTIDE SEQUENCE [LARGE SCALE GENOMIC DNA]</scope>
</reference>
<accession>A0A5E4MD53</accession>
<dbReference type="InterPro" id="IPR001487">
    <property type="entry name" value="Bromodomain"/>
</dbReference>
<name>A0A5E4MD53_9HEMI</name>
<evidence type="ECO:0000256" key="2">
    <source>
        <dbReference type="SAM" id="MobiDB-lite"/>
    </source>
</evidence>
<dbReference type="AlphaFoldDB" id="A0A5E4MD53"/>
<sequence length="950" mass="110591">MDTSNDHKISKDIGKKMSKEITEQRCEDNTDYISQIYKIFKKIYLTSPPILKDLTDESVDIDYKESLVDNYIDFKKICNNFKDQKYSSITDAIKDIRLVFLNCYKFYGAKSDHTIKLLEIEEELEHQIGLLDEDLKLFANIQLTLKLLEPYLDRKQNFYFRYPKDCYDSILLRSVAHCRPERLKEYHNILSSKLTTNADNAHILEGLQHWENEIYFNDNYKFISSMWELPEIGNFVAIIFKELDYEIVNQGEIERMFLMPKESTTMSKIMTTLLMPIKKPKYIGREMPYKVWSEKLCKKVSEWYKVYHIHKRNKVYVLNSLGIHPDFWSILGDENPLVKFDYSELKYFIKVWVIKGLCDYVINKYKTINNIIINCNERQCTIWKNDMETEEYFYFSSMPDLRIYYYNIPTDEPNLKFLESEKIKEKTETDGDNVYLSSNTFGCTKSHDTSHFKLIADSVQGLRSFLDELDIEDSSIPETLINALEKLIFKMEPQEYHLIMTNNNSKIKLFNDWKSYPERFLKEKDEIIFWEEKEVKTTSDVLAVNEAIICEKRQRKSVIKEKLVFDTCYSDGYRSENNNESSVTDFLDSEDDWEAMNRPKSKTKLPVLSSKQKLDDLGKQMKNKSELPLDNNKLDGKKQDLRSEISEISDDKSEKSQVVECIMENNDEIISIKDNDEIISIEDDDDDDNINDEHIVISDDDVVIESISITPGAAQVQKPSVQISGYYSLNNNFNQQTIVDSSMRQRASSIRQTNFPIRQEAVSPIRYAAYPIDQTALPMRQAVSPMCQAVSPMRQAATPMRQATSRMHRATSRIHRAAPRRISSTTIPSFSPNISIMPANVHLPKGIEVSIVKGPQPKINSHFNTTKRPATIRSNGFTKNNPSVVNVECRVISKPNLNGEVMFYVKLPNGELHPVSHELINEYLRNHNNSLPDYWIVPLPVEVAKHFTNI</sequence>